<reference evidence="1 2" key="1">
    <citation type="journal article" date="2019" name="Sci. Rep.">
        <title>Orb-weaving spider Araneus ventricosus genome elucidates the spidroin gene catalogue.</title>
        <authorList>
            <person name="Kono N."/>
            <person name="Nakamura H."/>
            <person name="Ohtoshi R."/>
            <person name="Moran D.A.P."/>
            <person name="Shinohara A."/>
            <person name="Yoshida Y."/>
            <person name="Fujiwara M."/>
            <person name="Mori M."/>
            <person name="Tomita M."/>
            <person name="Arakawa K."/>
        </authorList>
    </citation>
    <scope>NUCLEOTIDE SEQUENCE [LARGE SCALE GENOMIC DNA]</scope>
</reference>
<organism evidence="1 2">
    <name type="scientific">Araneus ventricosus</name>
    <name type="common">Orbweaver spider</name>
    <name type="synonym">Epeira ventricosa</name>
    <dbReference type="NCBI Taxonomy" id="182803"/>
    <lineage>
        <taxon>Eukaryota</taxon>
        <taxon>Metazoa</taxon>
        <taxon>Ecdysozoa</taxon>
        <taxon>Arthropoda</taxon>
        <taxon>Chelicerata</taxon>
        <taxon>Arachnida</taxon>
        <taxon>Araneae</taxon>
        <taxon>Araneomorphae</taxon>
        <taxon>Entelegynae</taxon>
        <taxon>Araneoidea</taxon>
        <taxon>Araneidae</taxon>
        <taxon>Araneus</taxon>
    </lineage>
</organism>
<keyword evidence="2" id="KW-1185">Reference proteome</keyword>
<sequence length="172" mass="19600">MAGRIGAPAKCEFSNVIHFLQAEGSSAAEIDRRMNRVYGENFMSILVLCMNGAENFKTGEPTFMTKTQVCRNRRSCSTSSRQLLEQFKWDVSDYPAYSPVIATSDFHLFLEVKNWLGGQSFQKNEELQSNVKAHLTSLVVTFFEEGIRNMVYRYDIGLNLHGDYVEKSSLFL</sequence>
<proteinExistence type="predicted"/>
<evidence type="ECO:0000313" key="1">
    <source>
        <dbReference type="EMBL" id="GBM74142.1"/>
    </source>
</evidence>
<dbReference type="AlphaFoldDB" id="A0A4Y2I9P1"/>
<accession>A0A4Y2I9P1</accession>
<dbReference type="InterPro" id="IPR036397">
    <property type="entry name" value="RNaseH_sf"/>
</dbReference>
<dbReference type="Gene3D" id="3.30.420.10">
    <property type="entry name" value="Ribonuclease H-like superfamily/Ribonuclease H"/>
    <property type="match status" value="1"/>
</dbReference>
<dbReference type="Proteomes" id="UP000499080">
    <property type="component" value="Unassembled WGS sequence"/>
</dbReference>
<dbReference type="EMBL" id="BGPR01002478">
    <property type="protein sequence ID" value="GBM74142.1"/>
    <property type="molecule type" value="Genomic_DNA"/>
</dbReference>
<protein>
    <submittedName>
        <fullName evidence="1">Uncharacterized protein</fullName>
    </submittedName>
</protein>
<name>A0A4Y2I9P1_ARAVE</name>
<dbReference type="InterPro" id="IPR052709">
    <property type="entry name" value="Transposase-MT_Hybrid"/>
</dbReference>
<dbReference type="PANTHER" id="PTHR46060:SF3">
    <property type="entry name" value="PROTEIN GVQW3"/>
    <property type="match status" value="1"/>
</dbReference>
<comment type="caution">
    <text evidence="1">The sequence shown here is derived from an EMBL/GenBank/DDBJ whole genome shotgun (WGS) entry which is preliminary data.</text>
</comment>
<gene>
    <name evidence="1" type="ORF">AVEN_216154_1</name>
</gene>
<dbReference type="GO" id="GO:0003676">
    <property type="term" value="F:nucleic acid binding"/>
    <property type="evidence" value="ECO:0007669"/>
    <property type="project" value="InterPro"/>
</dbReference>
<evidence type="ECO:0000313" key="2">
    <source>
        <dbReference type="Proteomes" id="UP000499080"/>
    </source>
</evidence>
<dbReference type="PANTHER" id="PTHR46060">
    <property type="entry name" value="MARINER MOS1 TRANSPOSASE-LIKE PROTEIN"/>
    <property type="match status" value="1"/>
</dbReference>